<organism evidence="1 2">
    <name type="scientific">Ditylenchus dipsaci</name>
    <dbReference type="NCBI Taxonomy" id="166011"/>
    <lineage>
        <taxon>Eukaryota</taxon>
        <taxon>Metazoa</taxon>
        <taxon>Ecdysozoa</taxon>
        <taxon>Nematoda</taxon>
        <taxon>Chromadorea</taxon>
        <taxon>Rhabditida</taxon>
        <taxon>Tylenchina</taxon>
        <taxon>Tylenchomorpha</taxon>
        <taxon>Sphaerularioidea</taxon>
        <taxon>Anguinidae</taxon>
        <taxon>Anguininae</taxon>
        <taxon>Ditylenchus</taxon>
    </lineage>
</organism>
<accession>A0A915DFU7</accession>
<name>A0A915DFU7_9BILA</name>
<sequence length="119" mass="13896">MPILHFVLQPSYLCMFGAAFHRLQYLGEEKQKNDYGYLNCLKYICIAISIARSTLFLLLLKSSVILWLDELVYDDGLFRAIPILYGAEKFVCPFLPTFVQLLRDIVVNVKEKTRIWDRS</sequence>
<dbReference type="Proteomes" id="UP000887574">
    <property type="component" value="Unplaced"/>
</dbReference>
<protein>
    <submittedName>
        <fullName evidence="2">Uncharacterized protein</fullName>
    </submittedName>
</protein>
<keyword evidence="1" id="KW-1185">Reference proteome</keyword>
<dbReference type="WBParaSite" id="jg19011">
    <property type="protein sequence ID" value="jg19011"/>
    <property type="gene ID" value="jg19011"/>
</dbReference>
<evidence type="ECO:0000313" key="1">
    <source>
        <dbReference type="Proteomes" id="UP000887574"/>
    </source>
</evidence>
<proteinExistence type="predicted"/>
<reference evidence="2" key="1">
    <citation type="submission" date="2022-11" db="UniProtKB">
        <authorList>
            <consortium name="WormBaseParasite"/>
        </authorList>
    </citation>
    <scope>IDENTIFICATION</scope>
</reference>
<evidence type="ECO:0000313" key="2">
    <source>
        <dbReference type="WBParaSite" id="jg19011"/>
    </source>
</evidence>
<dbReference type="AlphaFoldDB" id="A0A915DFU7"/>